<sequence length="135" mass="14791">MTNSIEANLISGRTVWQGVAIEGHKHDDYYIKTCGIVEMDVSDMKSLHVFPGQTVMVRSDHGEVVVRAVKATQGPHPGLVFIPMGPWANQVISPKTYSTGMPHFKGVKVSIVPAPNEKVLNGIELLQKTTLNLEE</sequence>
<dbReference type="Proteomes" id="UP001320159">
    <property type="component" value="Unassembled WGS sequence"/>
</dbReference>
<dbReference type="SUPFAM" id="SSF50692">
    <property type="entry name" value="ADC-like"/>
    <property type="match status" value="1"/>
</dbReference>
<proteinExistence type="predicted"/>
<gene>
    <name evidence="2" type="ORF">CUJ83_15360</name>
</gene>
<dbReference type="AlphaFoldDB" id="A0AAP2RER5"/>
<name>A0AAP2RER5_9EURY</name>
<dbReference type="GO" id="GO:0016491">
    <property type="term" value="F:oxidoreductase activity"/>
    <property type="evidence" value="ECO:0007669"/>
    <property type="project" value="InterPro"/>
</dbReference>
<dbReference type="Gene3D" id="2.40.40.20">
    <property type="match status" value="1"/>
</dbReference>
<comment type="caution">
    <text evidence="2">The sequence shown here is derived from an EMBL/GenBank/DDBJ whole genome shotgun (WGS) entry which is preliminary data.</text>
</comment>
<organism evidence="2 3">
    <name type="scientific">Methanooceanicella nereidis</name>
    <dbReference type="NCBI Taxonomy" id="2052831"/>
    <lineage>
        <taxon>Archaea</taxon>
        <taxon>Methanobacteriati</taxon>
        <taxon>Methanobacteriota</taxon>
        <taxon>Stenosarchaea group</taxon>
        <taxon>Methanomicrobia</taxon>
        <taxon>Methanocellales</taxon>
        <taxon>Methanocellaceae</taxon>
        <taxon>Methanooceanicella</taxon>
    </lineage>
</organism>
<dbReference type="InterPro" id="IPR012040">
    <property type="entry name" value="Formylmethanofuran_DH_dsu"/>
</dbReference>
<dbReference type="GO" id="GO:0043546">
    <property type="term" value="F:molybdopterin cofactor binding"/>
    <property type="evidence" value="ECO:0007669"/>
    <property type="project" value="InterPro"/>
</dbReference>
<protein>
    <submittedName>
        <fullName evidence="2">Molybdopterin dinucleotide-binding protein</fullName>
    </submittedName>
</protein>
<evidence type="ECO:0000259" key="1">
    <source>
        <dbReference type="Pfam" id="PF01568"/>
    </source>
</evidence>
<evidence type="ECO:0000313" key="3">
    <source>
        <dbReference type="Proteomes" id="UP001320159"/>
    </source>
</evidence>
<dbReference type="InterPro" id="IPR009010">
    <property type="entry name" value="Asp_de-COase-like_dom_sf"/>
</dbReference>
<evidence type="ECO:0000313" key="2">
    <source>
        <dbReference type="EMBL" id="MCD1296374.1"/>
    </source>
</evidence>
<reference evidence="2 3" key="1">
    <citation type="submission" date="2017-11" db="EMBL/GenBank/DDBJ databases">
        <title>Isolation and Characterization of Family Methanocellaceae Species from Potential Methane Hydrate Area Offshore Southwestern Taiwan.</title>
        <authorList>
            <person name="Zhang W.-L."/>
            <person name="Chen W.-C."/>
            <person name="Lai M.-C."/>
            <person name="Chen S.-C."/>
        </authorList>
    </citation>
    <scope>NUCLEOTIDE SEQUENCE [LARGE SCALE GENOMIC DNA]</scope>
    <source>
        <strain evidence="2 3">CWC-04</strain>
    </source>
</reference>
<dbReference type="RefSeq" id="WP_230743375.1">
    <property type="nucleotide sequence ID" value="NZ_PGCK01000022.1"/>
</dbReference>
<feature type="domain" description="Molybdopterin dinucleotide-binding" evidence="1">
    <location>
        <begin position="9"/>
        <end position="107"/>
    </location>
</feature>
<accession>A0AAP2RER5</accession>
<dbReference type="PIRSF" id="PIRSF015873">
    <property type="entry name" value="FwdD"/>
    <property type="match status" value="1"/>
</dbReference>
<keyword evidence="3" id="KW-1185">Reference proteome</keyword>
<dbReference type="InterPro" id="IPR006657">
    <property type="entry name" value="MoPterin_dinucl-bd_dom"/>
</dbReference>
<dbReference type="EMBL" id="PGCK01000022">
    <property type="protein sequence ID" value="MCD1296374.1"/>
    <property type="molecule type" value="Genomic_DNA"/>
</dbReference>
<dbReference type="Pfam" id="PF01568">
    <property type="entry name" value="Molydop_binding"/>
    <property type="match status" value="1"/>
</dbReference>